<evidence type="ECO:0000256" key="1">
    <source>
        <dbReference type="SAM" id="Phobius"/>
    </source>
</evidence>
<feature type="chain" id="PRO_5031356921" description="Ice-binding protein C-terminal domain-containing protein" evidence="2">
    <location>
        <begin position="35"/>
        <end position="265"/>
    </location>
</feature>
<dbReference type="Pfam" id="PF07589">
    <property type="entry name" value="PEP-CTERM"/>
    <property type="match status" value="1"/>
</dbReference>
<dbReference type="EMBL" id="JACHXD010000006">
    <property type="protein sequence ID" value="MBB3119630.1"/>
    <property type="molecule type" value="Genomic_DNA"/>
</dbReference>
<evidence type="ECO:0000313" key="4">
    <source>
        <dbReference type="EMBL" id="MBB3119630.1"/>
    </source>
</evidence>
<dbReference type="AlphaFoldDB" id="A0A7W5FU74"/>
<sequence length="265" mass="27043">MKSQRSAAPRPFSRVLGAALLAGVGALAAPAAQADIINFSATQNIVSATLNAGDSIYNGGDAFRQGSYRFDVLDGPVARAAGLNGLAGALIDGANPFSCTILACPSGNLSKYFAGLNDGALVVTRDYGAAFRLDGLDFGFIAPVGDLPDGGYGQLRLTGVAADGSQISDALDFAGQDATGKFKFSNWLASSAFAGKSLRSLSIDACMFTDGGDCVNSESNPAGNQAQYALDNLQVTAVPLPATPALLLLGLAGMGLVARRKRQRA</sequence>
<evidence type="ECO:0000256" key="2">
    <source>
        <dbReference type="SAM" id="SignalP"/>
    </source>
</evidence>
<keyword evidence="5" id="KW-1185">Reference proteome</keyword>
<evidence type="ECO:0000259" key="3">
    <source>
        <dbReference type="Pfam" id="PF07589"/>
    </source>
</evidence>
<feature type="signal peptide" evidence="2">
    <location>
        <begin position="1"/>
        <end position="34"/>
    </location>
</feature>
<keyword evidence="1" id="KW-0472">Membrane</keyword>
<dbReference type="NCBIfam" id="NF038120">
    <property type="entry name" value="PEP_CTERM_QFxxD"/>
    <property type="match status" value="1"/>
</dbReference>
<accession>A0A7W5FU74</accession>
<evidence type="ECO:0000313" key="5">
    <source>
        <dbReference type="Proteomes" id="UP000541535"/>
    </source>
</evidence>
<feature type="domain" description="Ice-binding protein C-terminal" evidence="3">
    <location>
        <begin position="237"/>
        <end position="261"/>
    </location>
</feature>
<dbReference type="Proteomes" id="UP000541535">
    <property type="component" value="Unassembled WGS sequence"/>
</dbReference>
<proteinExistence type="predicted"/>
<gene>
    <name evidence="4" type="ORF">FHS03_002682</name>
</gene>
<reference evidence="4 5" key="1">
    <citation type="submission" date="2020-08" db="EMBL/GenBank/DDBJ databases">
        <title>Genomic Encyclopedia of Type Strains, Phase III (KMG-III): the genomes of soil and plant-associated and newly described type strains.</title>
        <authorList>
            <person name="Whitman W."/>
        </authorList>
    </citation>
    <scope>NUCLEOTIDE SEQUENCE [LARGE SCALE GENOMIC DNA]</scope>
    <source>
        <strain evidence="4 5">CECT 8897</strain>
    </source>
</reference>
<keyword evidence="1" id="KW-0812">Transmembrane</keyword>
<dbReference type="InterPro" id="IPR013424">
    <property type="entry name" value="Ice-binding_C"/>
</dbReference>
<organism evidence="4 5">
    <name type="scientific">Pseudoduganella violacea</name>
    <dbReference type="NCBI Taxonomy" id="1715466"/>
    <lineage>
        <taxon>Bacteria</taxon>
        <taxon>Pseudomonadati</taxon>
        <taxon>Pseudomonadota</taxon>
        <taxon>Betaproteobacteria</taxon>
        <taxon>Burkholderiales</taxon>
        <taxon>Oxalobacteraceae</taxon>
        <taxon>Telluria group</taxon>
        <taxon>Pseudoduganella</taxon>
    </lineage>
</organism>
<protein>
    <recommendedName>
        <fullName evidence="3">Ice-binding protein C-terminal domain-containing protein</fullName>
    </recommendedName>
</protein>
<keyword evidence="1" id="KW-1133">Transmembrane helix</keyword>
<dbReference type="NCBIfam" id="TIGR02595">
    <property type="entry name" value="PEP_CTERM"/>
    <property type="match status" value="1"/>
</dbReference>
<keyword evidence="2" id="KW-0732">Signal</keyword>
<dbReference type="RefSeq" id="WP_183441438.1">
    <property type="nucleotide sequence ID" value="NZ_JACHXD010000006.1"/>
</dbReference>
<feature type="transmembrane region" description="Helical" evidence="1">
    <location>
        <begin position="238"/>
        <end position="258"/>
    </location>
</feature>
<comment type="caution">
    <text evidence="4">The sequence shown here is derived from an EMBL/GenBank/DDBJ whole genome shotgun (WGS) entry which is preliminary data.</text>
</comment>
<name>A0A7W5FU74_9BURK</name>